<dbReference type="AlphaFoldDB" id="A0A5M9M9Z0"/>
<organism evidence="2 3">
    <name type="scientific">Aspergillus tanneri</name>
    <dbReference type="NCBI Taxonomy" id="1220188"/>
    <lineage>
        <taxon>Eukaryota</taxon>
        <taxon>Fungi</taxon>
        <taxon>Dikarya</taxon>
        <taxon>Ascomycota</taxon>
        <taxon>Pezizomycotina</taxon>
        <taxon>Eurotiomycetes</taxon>
        <taxon>Eurotiomycetidae</taxon>
        <taxon>Eurotiales</taxon>
        <taxon>Aspergillaceae</taxon>
        <taxon>Aspergillus</taxon>
        <taxon>Aspergillus subgen. Circumdati</taxon>
    </lineage>
</organism>
<gene>
    <name evidence="2" type="ORF">ATNIH1004_001961</name>
</gene>
<reference evidence="2 3" key="1">
    <citation type="submission" date="2019-08" db="EMBL/GenBank/DDBJ databases">
        <title>The genome sequence of a newly discovered highly antifungal drug resistant Aspergillus species, Aspergillus tanneri NIH 1004.</title>
        <authorList>
            <person name="Mounaud S."/>
            <person name="Singh I."/>
            <person name="Joardar V."/>
            <person name="Pakala S."/>
            <person name="Pakala S."/>
            <person name="Venepally P."/>
            <person name="Chung J.K."/>
            <person name="Losada L."/>
            <person name="Nierman W.C."/>
        </authorList>
    </citation>
    <scope>NUCLEOTIDE SEQUENCE [LARGE SCALE GENOMIC DNA]</scope>
    <source>
        <strain evidence="2 3">NIH1004</strain>
    </source>
</reference>
<sequence length="642" mass="69769">MVVEGHLPHSPDYVDSKTSGLLALRRGPSSVPAEARPSRGLTLKSIAVPTWPAEDPGLTGKRPYPCISAHGLAQICNNPTSPSATEERVVPGNIKAHGPMGGTAGHHFTRRSSLTLQNLAGAFGYYGLLPAEGGESHGASSLIRRHAESAPFFSSVVFNVIEDQTYAAYGLKAARRHQRMLSEKLQSQNSFSANADPKTNVTSLGEDVFAGQEANSRWRFGDIEWSSVAFKPAMLRIGLAYSGLFNFSPDIRRWQPSASFLGRAQRRLYLTVAARGRHARLNLRDQNLQGPSPLLNRNATIWAVTAEPTANNTPHNFGVEGFFRHGMTHQLSRAAEVPYDATALLRARTTKPQHRAKDRNTQQIMASSGTRACLSGSMPSGLASWTRRCPIESQNRCQRISSVLSGLRKEVPSRDAVIPSSLHFRRVMADMITSTVIQYIGVPTRRTGKEQRSYIVPIESPFSALADGVRKSPTATWSPFHALLDNLRLPASANKSIFLRNGSMSPMLGRAHQRHRSYYGGVTQTGVAAQEPMVPGTAVNAPGCAELRALRHKASGEWVGSSERRRLYMARKQKRLHAERPALACEIVEFASVHPAGEFLGGNPARRGSSAASPGSGVGASVWTEGATWRQITHDLALGVYG</sequence>
<evidence type="ECO:0000313" key="2">
    <source>
        <dbReference type="EMBL" id="KAA8641359.1"/>
    </source>
</evidence>
<dbReference type="GeneID" id="54324663"/>
<evidence type="ECO:0000313" key="3">
    <source>
        <dbReference type="Proteomes" id="UP000324241"/>
    </source>
</evidence>
<accession>A0A5M9M9Z0</accession>
<dbReference type="Proteomes" id="UP000324241">
    <property type="component" value="Unassembled WGS sequence"/>
</dbReference>
<feature type="region of interest" description="Disordered" evidence="1">
    <location>
        <begin position="349"/>
        <end position="368"/>
    </location>
</feature>
<proteinExistence type="predicted"/>
<dbReference type="RefSeq" id="XP_033420721.1">
    <property type="nucleotide sequence ID" value="XM_033566656.1"/>
</dbReference>
<protein>
    <submittedName>
        <fullName evidence="2">Uncharacterized protein</fullName>
    </submittedName>
</protein>
<dbReference type="EMBL" id="QUQM01000013">
    <property type="protein sequence ID" value="KAA8641359.1"/>
    <property type="molecule type" value="Genomic_DNA"/>
</dbReference>
<evidence type="ECO:0000256" key="1">
    <source>
        <dbReference type="SAM" id="MobiDB-lite"/>
    </source>
</evidence>
<name>A0A5M9M9Z0_9EURO</name>
<comment type="caution">
    <text evidence="2">The sequence shown here is derived from an EMBL/GenBank/DDBJ whole genome shotgun (WGS) entry which is preliminary data.</text>
</comment>